<proteinExistence type="predicted"/>
<dbReference type="AlphaFoldDB" id="A0A845UW76"/>
<name>A0A845UW76_9GAMM</name>
<gene>
    <name evidence="1" type="ORF">G3I74_10160</name>
</gene>
<dbReference type="RefSeq" id="WP_164211467.1">
    <property type="nucleotide sequence ID" value="NZ_JAAGSC010000041.1"/>
</dbReference>
<protein>
    <recommendedName>
        <fullName evidence="3">DUF11 domain-containing protein</fullName>
    </recommendedName>
</protein>
<evidence type="ECO:0000313" key="2">
    <source>
        <dbReference type="Proteomes" id="UP000484885"/>
    </source>
</evidence>
<accession>A0A845UW76</accession>
<dbReference type="EMBL" id="JAAGSC010000041">
    <property type="protein sequence ID" value="NDY96093.1"/>
    <property type="molecule type" value="Genomic_DNA"/>
</dbReference>
<evidence type="ECO:0008006" key="3">
    <source>
        <dbReference type="Google" id="ProtNLM"/>
    </source>
</evidence>
<reference evidence="1 2" key="1">
    <citation type="submission" date="2020-02" db="EMBL/GenBank/DDBJ databases">
        <authorList>
            <person name="Zhang X.-Y."/>
        </authorList>
    </citation>
    <scope>NUCLEOTIDE SEQUENCE [LARGE SCALE GENOMIC DNA]</scope>
    <source>
        <strain evidence="1 2">C33</strain>
    </source>
</reference>
<keyword evidence="2" id="KW-1185">Reference proteome</keyword>
<dbReference type="Proteomes" id="UP000484885">
    <property type="component" value="Unassembled WGS sequence"/>
</dbReference>
<sequence>MRNYFSVTQLFLALLVLAVVPGVLQARSDRTIEDSGLFFSVIADRNGFFSLATVDAAQEVLRYELADLTVSFTLADQDQSDFDNPLFCFDFGSSVDSSIKVRATNSSGHLVLDERGLSSDLEYQLNDSRFAFTPSGSTQCFYVGSDGTSEVAEFGLFGVAPVQPADDPNADDLIFADRFELIENRSVRVSFEGVPDSVVAGETFSYDILIQNTGDAALDQLAFQEVFPGNATYFPAALAVGEWTCEGTACPAQTDTTPIRLDSISLPVDGSIRYQVSRTVDAGSTGGSTLVLYAGAVDGAGQEAPFDVAQAEIPVVGVLQQFEVSFTEASPIVTAGGVFPEFTIRAVDSGGNTIKTFDDSVGLTLRSSTATLAVLTTSITWVDGLATISNLDVPSDVEGTDRLIRVEFGDVTGDSAPFDIAAP</sequence>
<evidence type="ECO:0000313" key="1">
    <source>
        <dbReference type="EMBL" id="NDY96093.1"/>
    </source>
</evidence>
<organism evidence="1 2">
    <name type="scientific">Wenzhouxiangella limi</name>
    <dbReference type="NCBI Taxonomy" id="2707351"/>
    <lineage>
        <taxon>Bacteria</taxon>
        <taxon>Pseudomonadati</taxon>
        <taxon>Pseudomonadota</taxon>
        <taxon>Gammaproteobacteria</taxon>
        <taxon>Chromatiales</taxon>
        <taxon>Wenzhouxiangellaceae</taxon>
        <taxon>Wenzhouxiangella</taxon>
    </lineage>
</organism>
<comment type="caution">
    <text evidence="1">The sequence shown here is derived from an EMBL/GenBank/DDBJ whole genome shotgun (WGS) entry which is preliminary data.</text>
</comment>